<evidence type="ECO:0000256" key="1">
    <source>
        <dbReference type="SAM" id="MobiDB-lite"/>
    </source>
</evidence>
<name>A0A426DDH8_9FIRM</name>
<dbReference type="InterPro" id="IPR000866">
    <property type="entry name" value="AhpC/TSA"/>
</dbReference>
<dbReference type="PROSITE" id="PS51352">
    <property type="entry name" value="THIOREDOXIN_2"/>
    <property type="match status" value="1"/>
</dbReference>
<gene>
    <name evidence="3" type="ORF">EBB54_04865</name>
</gene>
<dbReference type="CDD" id="cd02966">
    <property type="entry name" value="TlpA_like_family"/>
    <property type="match status" value="1"/>
</dbReference>
<sequence>MKNPFKKCILPVVLSAVLLCGCGGGGAGKTEEGSGAQETEDSGAQKTESTAGAEEDASGAQAVFEGKDMEGNRVSSDDFSKSKLTMINVWATYCSPCLNEMPELGELAQEYDPEDFQIIGIVSNVPEGADEESLELVEVLIEQTSAAYPHVLLNESLLDGMLADVTGVPTTFFYNQEGKLLDTVVGAKDKAAWKEIIDGLIEE</sequence>
<dbReference type="RefSeq" id="WP_125126575.1">
    <property type="nucleotide sequence ID" value="NZ_RHJS01000002.1"/>
</dbReference>
<protein>
    <submittedName>
        <fullName evidence="3">TlpA family protein disulfide reductase</fullName>
    </submittedName>
</protein>
<reference evidence="3" key="1">
    <citation type="submission" date="2018-10" db="EMBL/GenBank/DDBJ databases">
        <title>Schaedlerella arabinophila gen. nov. sp. nov., isolated from the mouse intestinal tract and comparative analysis with the genome of the closely related altered Schaedler flora strain ASF502.</title>
        <authorList>
            <person name="Miyake S."/>
            <person name="Soh M."/>
            <person name="Seedorf H."/>
        </authorList>
    </citation>
    <scope>NUCLEOTIDE SEQUENCE [LARGE SCALE GENOMIC DNA]</scope>
    <source>
        <strain evidence="3">DSM 106076</strain>
    </source>
</reference>
<dbReference type="GO" id="GO:0016491">
    <property type="term" value="F:oxidoreductase activity"/>
    <property type="evidence" value="ECO:0007669"/>
    <property type="project" value="InterPro"/>
</dbReference>
<dbReference type="Pfam" id="PF00578">
    <property type="entry name" value="AhpC-TSA"/>
    <property type="match status" value="1"/>
</dbReference>
<dbReference type="PANTHER" id="PTHR42852:SF13">
    <property type="entry name" value="PROTEIN DIPZ"/>
    <property type="match status" value="1"/>
</dbReference>
<dbReference type="GO" id="GO:0016209">
    <property type="term" value="F:antioxidant activity"/>
    <property type="evidence" value="ECO:0007669"/>
    <property type="project" value="InterPro"/>
</dbReference>
<dbReference type="InterPro" id="IPR036249">
    <property type="entry name" value="Thioredoxin-like_sf"/>
</dbReference>
<feature type="region of interest" description="Disordered" evidence="1">
    <location>
        <begin position="27"/>
        <end position="67"/>
    </location>
</feature>
<dbReference type="EMBL" id="RHJS01000002">
    <property type="protein sequence ID" value="RRK30784.1"/>
    <property type="molecule type" value="Genomic_DNA"/>
</dbReference>
<dbReference type="InterPro" id="IPR013766">
    <property type="entry name" value="Thioredoxin_domain"/>
</dbReference>
<dbReference type="Proteomes" id="UP000274920">
    <property type="component" value="Unassembled WGS sequence"/>
</dbReference>
<keyword evidence="4" id="KW-1185">Reference proteome</keyword>
<proteinExistence type="predicted"/>
<comment type="caution">
    <text evidence="3">The sequence shown here is derived from an EMBL/GenBank/DDBJ whole genome shotgun (WGS) entry which is preliminary data.</text>
</comment>
<dbReference type="Gene3D" id="3.40.30.10">
    <property type="entry name" value="Glutaredoxin"/>
    <property type="match status" value="1"/>
</dbReference>
<dbReference type="SUPFAM" id="SSF52833">
    <property type="entry name" value="Thioredoxin-like"/>
    <property type="match status" value="1"/>
</dbReference>
<evidence type="ECO:0000313" key="3">
    <source>
        <dbReference type="EMBL" id="RRK30784.1"/>
    </source>
</evidence>
<dbReference type="AlphaFoldDB" id="A0A426DDH8"/>
<feature type="domain" description="Thioredoxin" evidence="2">
    <location>
        <begin position="49"/>
        <end position="202"/>
    </location>
</feature>
<evidence type="ECO:0000313" key="4">
    <source>
        <dbReference type="Proteomes" id="UP000274920"/>
    </source>
</evidence>
<evidence type="ECO:0000259" key="2">
    <source>
        <dbReference type="PROSITE" id="PS51352"/>
    </source>
</evidence>
<dbReference type="PROSITE" id="PS51257">
    <property type="entry name" value="PROKAR_LIPOPROTEIN"/>
    <property type="match status" value="1"/>
</dbReference>
<dbReference type="PANTHER" id="PTHR42852">
    <property type="entry name" value="THIOL:DISULFIDE INTERCHANGE PROTEIN DSBE"/>
    <property type="match status" value="1"/>
</dbReference>
<accession>A0A426DDH8</accession>
<organism evidence="3 4">
    <name type="scientific">Schaedlerella arabinosiphila</name>
    <dbReference type="NCBI Taxonomy" id="2044587"/>
    <lineage>
        <taxon>Bacteria</taxon>
        <taxon>Bacillati</taxon>
        <taxon>Bacillota</taxon>
        <taxon>Clostridia</taxon>
        <taxon>Lachnospirales</taxon>
        <taxon>Lachnospiraceae</taxon>
        <taxon>Schaedlerella</taxon>
    </lineage>
</organism>
<dbReference type="InterPro" id="IPR050553">
    <property type="entry name" value="Thioredoxin_ResA/DsbE_sf"/>
</dbReference>